<evidence type="ECO:0000313" key="2">
    <source>
        <dbReference type="EMBL" id="ATA79358.1"/>
    </source>
</evidence>
<dbReference type="RefSeq" id="WP_095901300.1">
    <property type="nucleotide sequence ID" value="NZ_CAUOZK010000023.1"/>
</dbReference>
<name>A0A250F5L7_CAPSP</name>
<protein>
    <recommendedName>
        <fullName evidence="4">Sugar-binding protein</fullName>
    </recommendedName>
</protein>
<evidence type="ECO:0008006" key="4">
    <source>
        <dbReference type="Google" id="ProtNLM"/>
    </source>
</evidence>
<feature type="chain" id="PRO_5012580547" description="Sugar-binding protein" evidence="1">
    <location>
        <begin position="21"/>
        <end position="327"/>
    </location>
</feature>
<sequence length="327" mass="38871">MKIKSFFCVILLIVSVYAYAQGEAAGNDWSKMGLKGKVKSVKTSIYFAEEKGNDFAKGSTLSQGIYPVKKIKQYSEMERMGVKAFFIQFLVNIIPSAITFDKNGFITEKWRYDDIFPKKIVYTYDKKHRLIDKSTFVDEVLETKDTLVYNTKGQLEKEVLDLKTKDETIYTYTYNVDGELIQRNFKRTEDLPLFKEIYIYNNKRLVNKEVYQFDRLIWRGLYEYGAEGELIKAISQKIDDFIWHSKYTYDQNNQLKEEYLLINESENNGFLNKFGSDRRLTYHLTFSTDYLCEYKYTDDKQGNWVRMITYEQGVPMLYVERKIEYFK</sequence>
<proteinExistence type="predicted"/>
<dbReference type="AlphaFoldDB" id="A0A250F5L7"/>
<dbReference type="EMBL" id="CP022383">
    <property type="protein sequence ID" value="ATA79358.1"/>
    <property type="molecule type" value="Genomic_DNA"/>
</dbReference>
<feature type="signal peptide" evidence="1">
    <location>
        <begin position="1"/>
        <end position="20"/>
    </location>
</feature>
<keyword evidence="1" id="KW-0732">Signal</keyword>
<evidence type="ECO:0000313" key="3">
    <source>
        <dbReference type="Proteomes" id="UP000217334"/>
    </source>
</evidence>
<accession>A0A250F5L7</accession>
<reference evidence="3" key="1">
    <citation type="submission" date="2017-06" db="EMBL/GenBank/DDBJ databases">
        <title>Capnocytophaga spp. assemblies.</title>
        <authorList>
            <person name="Gulvik C.A."/>
        </authorList>
    </citation>
    <scope>NUCLEOTIDE SEQUENCE [LARGE SCALE GENOMIC DNA]</scope>
    <source>
        <strain evidence="3">H4486</strain>
    </source>
</reference>
<organism evidence="2 3">
    <name type="scientific">Capnocytophaga sputigena</name>
    <dbReference type="NCBI Taxonomy" id="1019"/>
    <lineage>
        <taxon>Bacteria</taxon>
        <taxon>Pseudomonadati</taxon>
        <taxon>Bacteroidota</taxon>
        <taxon>Flavobacteriia</taxon>
        <taxon>Flavobacteriales</taxon>
        <taxon>Flavobacteriaceae</taxon>
        <taxon>Capnocytophaga</taxon>
    </lineage>
</organism>
<dbReference type="Proteomes" id="UP000217334">
    <property type="component" value="Chromosome"/>
</dbReference>
<evidence type="ECO:0000256" key="1">
    <source>
        <dbReference type="SAM" id="SignalP"/>
    </source>
</evidence>
<gene>
    <name evidence="2" type="ORF">CGC59_06565</name>
</gene>
<dbReference type="Gene3D" id="2.180.10.10">
    <property type="entry name" value="RHS repeat-associated core"/>
    <property type="match status" value="1"/>
</dbReference>